<dbReference type="RefSeq" id="WP_250598857.1">
    <property type="nucleotide sequence ID" value="NZ_JAKRVY010000024.1"/>
</dbReference>
<dbReference type="AlphaFoldDB" id="A0AAE3FUD8"/>
<reference evidence="1 2" key="1">
    <citation type="journal article" date="2022" name="Syst. Appl. Microbiol.">
        <title>Natronocalculus amylovorans gen. nov., sp. nov., and Natranaeroarchaeum aerophilus sp. nov., dominant culturable amylolytic natronoarchaea from hypersaline soda lakes in southwestern Siberia.</title>
        <authorList>
            <person name="Sorokin D.Y."/>
            <person name="Elcheninov A.G."/>
            <person name="Khizhniak T.V."/>
            <person name="Koenen M."/>
            <person name="Bale N.J."/>
            <person name="Damste J.S.S."/>
            <person name="Kublanov I.V."/>
        </authorList>
    </citation>
    <scope>NUCLEOTIDE SEQUENCE [LARGE SCALE GENOMIC DNA]</scope>
    <source>
        <strain evidence="1 2">AArc-St1-1</strain>
    </source>
</reference>
<dbReference type="Proteomes" id="UP001202674">
    <property type="component" value="Unassembled WGS sequence"/>
</dbReference>
<dbReference type="InterPro" id="IPR058264">
    <property type="entry name" value="DUF7958"/>
</dbReference>
<sequence length="324" mass="36164">MDGLITGENETLVGISVIDNNDAEHVIELRKTDGEITGHQCEEYADKAADRTPEENELNEQARRFAQYYVYCERGYDTVPPEIHPERIDAVRLAVQQLSDDAFADLFGDLEQQLRSYHDDGVSRAIPIPSGAAGPNSVLYRQHVYLGVDPLETDLADEAETLATLHDVDLDAIGNVTDVDEIGDSAVDDWQAFSQDLATVARDQEVTVNDTLAIAAVSSLYTAYVDSRGEEHIGEPDRDPFERDPDTLIELAPIDPGPLEEFRAYLDHYLKCQIRDCFVRMGLHPPEEFCVLGPGRIEAAEQYKTLEMYPDFTDPENDTLLASK</sequence>
<evidence type="ECO:0000313" key="1">
    <source>
        <dbReference type="EMBL" id="MCL9815310.1"/>
    </source>
</evidence>
<evidence type="ECO:0000313" key="2">
    <source>
        <dbReference type="Proteomes" id="UP001202674"/>
    </source>
</evidence>
<dbReference type="Pfam" id="PF25858">
    <property type="entry name" value="DUF7958"/>
    <property type="match status" value="1"/>
</dbReference>
<name>A0AAE3FUD8_9EURY</name>
<proteinExistence type="predicted"/>
<organism evidence="1 2">
    <name type="scientific">Natranaeroarchaeum aerophilus</name>
    <dbReference type="NCBI Taxonomy" id="2917711"/>
    <lineage>
        <taxon>Archaea</taxon>
        <taxon>Methanobacteriati</taxon>
        <taxon>Methanobacteriota</taxon>
        <taxon>Stenosarchaea group</taxon>
        <taxon>Halobacteria</taxon>
        <taxon>Halobacteriales</taxon>
        <taxon>Natronoarchaeaceae</taxon>
        <taxon>Natranaeroarchaeum</taxon>
    </lineage>
</organism>
<gene>
    <name evidence="1" type="ORF">AArcSt11_16800</name>
</gene>
<keyword evidence="2" id="KW-1185">Reference proteome</keyword>
<accession>A0AAE3FUD8</accession>
<dbReference type="EMBL" id="JAKRVY010000024">
    <property type="protein sequence ID" value="MCL9815310.1"/>
    <property type="molecule type" value="Genomic_DNA"/>
</dbReference>
<protein>
    <submittedName>
        <fullName evidence="1">Uncharacterized protein</fullName>
    </submittedName>
</protein>
<comment type="caution">
    <text evidence="1">The sequence shown here is derived from an EMBL/GenBank/DDBJ whole genome shotgun (WGS) entry which is preliminary data.</text>
</comment>